<evidence type="ECO:0000313" key="1">
    <source>
        <dbReference type="EMBL" id="VFU31400.1"/>
    </source>
</evidence>
<protein>
    <submittedName>
        <fullName evidence="1">Uncharacterized protein</fullName>
    </submittedName>
</protein>
<name>A0A6N2KUB1_SALVM</name>
<dbReference type="AlphaFoldDB" id="A0A6N2KUB1"/>
<reference evidence="1" key="1">
    <citation type="submission" date="2019-03" db="EMBL/GenBank/DDBJ databases">
        <authorList>
            <person name="Mank J."/>
            <person name="Almeida P."/>
        </authorList>
    </citation>
    <scope>NUCLEOTIDE SEQUENCE</scope>
    <source>
        <strain evidence="1">78183</strain>
    </source>
</reference>
<proteinExistence type="predicted"/>
<sequence length="102" mass="11718">MIGFHSKLVISFHVSIRGKSVQGFINSHSSHFGITIEIYTEFFSWISFCSPFLGCISETVILYLHKPFSVIAHRRRLQALPDTTTRSISRRPLLWVLGLEPR</sequence>
<gene>
    <name evidence="1" type="ORF">SVIM_LOCUS130725</name>
</gene>
<organism evidence="1">
    <name type="scientific">Salix viminalis</name>
    <name type="common">Common osier</name>
    <name type="synonym">Basket willow</name>
    <dbReference type="NCBI Taxonomy" id="40686"/>
    <lineage>
        <taxon>Eukaryota</taxon>
        <taxon>Viridiplantae</taxon>
        <taxon>Streptophyta</taxon>
        <taxon>Embryophyta</taxon>
        <taxon>Tracheophyta</taxon>
        <taxon>Spermatophyta</taxon>
        <taxon>Magnoliopsida</taxon>
        <taxon>eudicotyledons</taxon>
        <taxon>Gunneridae</taxon>
        <taxon>Pentapetalae</taxon>
        <taxon>rosids</taxon>
        <taxon>fabids</taxon>
        <taxon>Malpighiales</taxon>
        <taxon>Salicaceae</taxon>
        <taxon>Saliceae</taxon>
        <taxon>Salix</taxon>
    </lineage>
</organism>
<dbReference type="EMBL" id="CAADRP010000702">
    <property type="protein sequence ID" value="VFU31400.1"/>
    <property type="molecule type" value="Genomic_DNA"/>
</dbReference>
<accession>A0A6N2KUB1</accession>